<dbReference type="AlphaFoldDB" id="A0A6I1MS37"/>
<feature type="domain" description="Dockerin" evidence="1">
    <location>
        <begin position="323"/>
        <end position="378"/>
    </location>
</feature>
<dbReference type="PANTHER" id="PTHR45661">
    <property type="entry name" value="SURFACE ANTIGEN"/>
    <property type="match status" value="1"/>
</dbReference>
<accession>A0A6I1MS37</accession>
<evidence type="ECO:0000313" key="2">
    <source>
        <dbReference type="EMBL" id="MPQ45007.1"/>
    </source>
</evidence>
<name>A0A6I1MS37_9CLOT</name>
<sequence length="378" mass="42151">MQTIDEGAFDHSGLEYIKIPDSVKTIESRAFTRCYYLKNISLGNSIRSIGSLAFSRCGLQDIVFPDSLVAIEAEAFSGSLLENITFTNSISSINSYAFYGCTELKNVVIPNSINNLSSDTFAYCSSDLKITIGINDINHFYSLTNFIAYNNQKNITLDIPYGTSLDIEDELLNGCNKAEIGLNLENGDIYNGGISNENVYLIIPAQHKKDNIVITKDGKPYATPDKTERGYGFYESGYYKIKVITDAYVESEIEIIIVDKLQLKKLIETIETSDKFVEDKWTSESWNTLLIALEKAKSVLNDSSATQDQVNSAANILQDAIDQLEVSADINKDGSVDIEDLALVSKYFGQEKLEYDLNGDNIINEFEINYISNKILNI</sequence>
<reference evidence="2 3" key="1">
    <citation type="submission" date="2019-10" db="EMBL/GenBank/DDBJ databases">
        <title>The Genome Sequence of Clostridium tarantellae Isolated from Fish Brain.</title>
        <authorList>
            <person name="Bano L."/>
            <person name="Kiel M."/>
            <person name="Sales G."/>
            <person name="Doxey A.C."/>
            <person name="Mansfield M.J."/>
            <person name="Schiavone M."/>
            <person name="Rossetto O."/>
            <person name="Pirazzini M."/>
            <person name="Dobrindt U."/>
            <person name="Montecucco C."/>
        </authorList>
    </citation>
    <scope>NUCLEOTIDE SEQUENCE [LARGE SCALE GENOMIC DNA]</scope>
    <source>
        <strain evidence="2 3">DSM 3997</strain>
    </source>
</reference>
<dbReference type="GO" id="GO:0000272">
    <property type="term" value="P:polysaccharide catabolic process"/>
    <property type="evidence" value="ECO:0007669"/>
    <property type="project" value="InterPro"/>
</dbReference>
<dbReference type="OrthoDB" id="1884580at2"/>
<evidence type="ECO:0000313" key="3">
    <source>
        <dbReference type="Proteomes" id="UP000430345"/>
    </source>
</evidence>
<proteinExistence type="predicted"/>
<evidence type="ECO:0000259" key="1">
    <source>
        <dbReference type="PROSITE" id="PS51766"/>
    </source>
</evidence>
<dbReference type="Pfam" id="PF07554">
    <property type="entry name" value="FIVAR"/>
    <property type="match status" value="1"/>
</dbReference>
<dbReference type="PROSITE" id="PS51766">
    <property type="entry name" value="DOCKERIN"/>
    <property type="match status" value="1"/>
</dbReference>
<keyword evidence="3" id="KW-1185">Reference proteome</keyword>
<dbReference type="SUPFAM" id="SSF63446">
    <property type="entry name" value="Type I dockerin domain"/>
    <property type="match status" value="1"/>
</dbReference>
<dbReference type="GO" id="GO:0004553">
    <property type="term" value="F:hydrolase activity, hydrolyzing O-glycosyl compounds"/>
    <property type="evidence" value="ECO:0007669"/>
    <property type="project" value="InterPro"/>
</dbReference>
<comment type="caution">
    <text evidence="2">The sequence shown here is derived from an EMBL/GenBank/DDBJ whole genome shotgun (WGS) entry which is preliminary data.</text>
</comment>
<dbReference type="Gene3D" id="1.10.1330.10">
    <property type="entry name" value="Dockerin domain"/>
    <property type="match status" value="1"/>
</dbReference>
<dbReference type="Gene3D" id="3.80.10.10">
    <property type="entry name" value="Ribonuclease Inhibitor"/>
    <property type="match status" value="1"/>
</dbReference>
<gene>
    <name evidence="2" type="ORF">GBZ86_14880</name>
</gene>
<dbReference type="InterPro" id="IPR026906">
    <property type="entry name" value="LRR_5"/>
</dbReference>
<dbReference type="InterPro" id="IPR016134">
    <property type="entry name" value="Dockerin_dom"/>
</dbReference>
<dbReference type="Gene3D" id="1.20.1270.70">
    <property type="entry name" value="Designed single chain three-helix bundle"/>
    <property type="match status" value="1"/>
</dbReference>
<dbReference type="Pfam" id="PF00404">
    <property type="entry name" value="Dockerin_1"/>
    <property type="match status" value="1"/>
</dbReference>
<dbReference type="PROSITE" id="PS00018">
    <property type="entry name" value="EF_HAND_1"/>
    <property type="match status" value="1"/>
</dbReference>
<dbReference type="InterPro" id="IPR053139">
    <property type="entry name" value="Surface_bspA-like"/>
</dbReference>
<dbReference type="Proteomes" id="UP000430345">
    <property type="component" value="Unassembled WGS sequence"/>
</dbReference>
<dbReference type="InterPro" id="IPR018247">
    <property type="entry name" value="EF_Hand_1_Ca_BS"/>
</dbReference>
<dbReference type="EMBL" id="WHJC01000394">
    <property type="protein sequence ID" value="MPQ45007.1"/>
    <property type="molecule type" value="Genomic_DNA"/>
</dbReference>
<dbReference type="InterPro" id="IPR002105">
    <property type="entry name" value="Dockerin_1_rpt"/>
</dbReference>
<protein>
    <submittedName>
        <fullName evidence="2">Leucine-rich repeat protein</fullName>
    </submittedName>
</protein>
<dbReference type="Pfam" id="PF13306">
    <property type="entry name" value="LRR_5"/>
    <property type="match status" value="1"/>
</dbReference>
<dbReference type="InterPro" id="IPR036439">
    <property type="entry name" value="Dockerin_dom_sf"/>
</dbReference>
<dbReference type="SUPFAM" id="SSF52058">
    <property type="entry name" value="L domain-like"/>
    <property type="match status" value="1"/>
</dbReference>
<dbReference type="PANTHER" id="PTHR45661:SF3">
    <property type="entry name" value="IG-LIKE DOMAIN-CONTAINING PROTEIN"/>
    <property type="match status" value="1"/>
</dbReference>
<dbReference type="InterPro" id="IPR032675">
    <property type="entry name" value="LRR_dom_sf"/>
</dbReference>
<organism evidence="2 3">
    <name type="scientific">Clostridium tarantellae</name>
    <dbReference type="NCBI Taxonomy" id="39493"/>
    <lineage>
        <taxon>Bacteria</taxon>
        <taxon>Bacillati</taxon>
        <taxon>Bacillota</taxon>
        <taxon>Clostridia</taxon>
        <taxon>Eubacteriales</taxon>
        <taxon>Clostridiaceae</taxon>
        <taxon>Clostridium</taxon>
    </lineage>
</organism>